<dbReference type="Proteomes" id="UP001219957">
    <property type="component" value="Chromosome"/>
</dbReference>
<evidence type="ECO:0000313" key="4">
    <source>
        <dbReference type="EMBL" id="WED54450.1"/>
    </source>
</evidence>
<feature type="region of interest" description="Disordered" evidence="2">
    <location>
        <begin position="300"/>
        <end position="320"/>
    </location>
</feature>
<organism evidence="4 5">
    <name type="scientific">Exiguobacterium profundum</name>
    <dbReference type="NCBI Taxonomy" id="307643"/>
    <lineage>
        <taxon>Bacteria</taxon>
        <taxon>Bacillati</taxon>
        <taxon>Bacillota</taxon>
        <taxon>Bacilli</taxon>
        <taxon>Bacillales</taxon>
        <taxon>Bacillales Family XII. Incertae Sedis</taxon>
        <taxon>Exiguobacterium</taxon>
    </lineage>
</organism>
<feature type="region of interest" description="Disordered" evidence="2">
    <location>
        <begin position="350"/>
        <end position="406"/>
    </location>
</feature>
<dbReference type="PROSITE" id="PS51109">
    <property type="entry name" value="G5"/>
    <property type="match status" value="1"/>
</dbReference>
<name>A0ABY8AXA0_9BACL</name>
<evidence type="ECO:0000256" key="2">
    <source>
        <dbReference type="SAM" id="MobiDB-lite"/>
    </source>
</evidence>
<accession>A0ABY8AXA0</accession>
<proteinExistence type="predicted"/>
<keyword evidence="1" id="KW-0732">Signal</keyword>
<gene>
    <name evidence="4" type="ORF">OE059_10345</name>
</gene>
<sequence>MKRYGMHLIILIGLVVLVTLPTIGLVNYLDASAESSATYKKDTTVAGVDVSGMTKEEADVRLDNAIKDFNTTPFSINLMDGTVMEIGKEVVTFDVSNTLDSIKDTGDYPLLTSVDETKVEPYLEGQPVTLTMIAPALMDAASMLESSVTLEQVAAESEVVASFTVSPTPAMQSALDRMNGFEMAAGDIFSLKSFGEDFEALTTLGSSFYRMFAATPFAILERVPHETLPSGVELGYDTKVDERSNFAVQNREDTSYAILVLNEGGSVTVQLLGQPFDAAFEARVEEVKTVPHQKVVRFSSSLPSGSSSVTQSGQDGQSGKLYRVTVTEEGETMELLGFDFYAPTPEIVTKSSVPLPPPDPVEPVIPTFPDEDEEEEDPFPNDSNDDPFEAEPPVLEEEPAEEEAVG</sequence>
<evidence type="ECO:0000259" key="3">
    <source>
        <dbReference type="PROSITE" id="PS51109"/>
    </source>
</evidence>
<dbReference type="InterPro" id="IPR011098">
    <property type="entry name" value="G5_dom"/>
</dbReference>
<dbReference type="SMART" id="SM01208">
    <property type="entry name" value="G5"/>
    <property type="match status" value="1"/>
</dbReference>
<reference evidence="4 5" key="1">
    <citation type="submission" date="2022-10" db="EMBL/GenBank/DDBJ databases">
        <title>Complete genome sequence of Exiguobacterium profundum TSS-3 isolated from an extremely saline-alkaline spring located in Ixtapa, Chiapas-Mexico.</title>
        <authorList>
            <person name="Rincon-Rosales R."/>
            <person name="Rogel M.A."/>
            <person name="Rincon-Molina C.I."/>
            <person name="Guerrero G."/>
            <person name="Manzano-Gomez L.A."/>
            <person name="Lopez-Lopez A."/>
            <person name="Rincon Molina F.A."/>
            <person name="Martinez-Romero E."/>
        </authorList>
    </citation>
    <scope>NUCLEOTIDE SEQUENCE [LARGE SCALE GENOMIC DNA]</scope>
    <source>
        <strain evidence="4 5">TSS-3</strain>
    </source>
</reference>
<feature type="domain" description="G5" evidence="3">
    <location>
        <begin position="276"/>
        <end position="354"/>
    </location>
</feature>
<feature type="compositionally biased region" description="Pro residues" evidence="2">
    <location>
        <begin position="354"/>
        <end position="363"/>
    </location>
</feature>
<dbReference type="Pfam" id="PF07501">
    <property type="entry name" value="G5"/>
    <property type="match status" value="1"/>
</dbReference>
<evidence type="ECO:0000256" key="1">
    <source>
        <dbReference type="ARBA" id="ARBA00022729"/>
    </source>
</evidence>
<dbReference type="RefSeq" id="WP_214872830.1">
    <property type="nucleotide sequence ID" value="NZ_CP109617.1"/>
</dbReference>
<protein>
    <submittedName>
        <fullName evidence="4">VanW family protein</fullName>
    </submittedName>
</protein>
<evidence type="ECO:0000313" key="5">
    <source>
        <dbReference type="Proteomes" id="UP001219957"/>
    </source>
</evidence>
<keyword evidence="5" id="KW-1185">Reference proteome</keyword>
<feature type="compositionally biased region" description="Low complexity" evidence="2">
    <location>
        <begin position="300"/>
        <end position="319"/>
    </location>
</feature>
<dbReference type="Gene3D" id="2.20.230.10">
    <property type="entry name" value="Resuscitation-promoting factor rpfb"/>
    <property type="match status" value="1"/>
</dbReference>
<feature type="compositionally biased region" description="Acidic residues" evidence="2">
    <location>
        <begin position="369"/>
        <end position="406"/>
    </location>
</feature>
<dbReference type="EMBL" id="CP109617">
    <property type="protein sequence ID" value="WED54450.1"/>
    <property type="molecule type" value="Genomic_DNA"/>
</dbReference>